<gene>
    <name evidence="1" type="ORF">U732_2780</name>
</gene>
<reference evidence="1 2" key="1">
    <citation type="journal article" date="2015" name="Infect. Genet. Evol.">
        <title>Genomic sequences of six botulinum neurotoxin-producing strains representing three clostridial species illustrate the mobility and diversity of botulinum neurotoxin genes.</title>
        <authorList>
            <person name="Smith T.J."/>
            <person name="Hill K.K."/>
            <person name="Xie G."/>
            <person name="Foley B.T."/>
            <person name="Williamson C.H."/>
            <person name="Foster J.T."/>
            <person name="Johnson S.L."/>
            <person name="Chertkov O."/>
            <person name="Teshima H."/>
            <person name="Gibbons H.S."/>
            <person name="Johnsky L.A."/>
            <person name="Karavis M.A."/>
            <person name="Smith L.A."/>
        </authorList>
    </citation>
    <scope>NUCLEOTIDE SEQUENCE [LARGE SCALE GENOMIC DNA]</scope>
    <source>
        <strain evidence="1 2">CDC 2741</strain>
    </source>
</reference>
<dbReference type="EMBL" id="AYSO01000019">
    <property type="protein sequence ID" value="KIE45459.1"/>
    <property type="molecule type" value="Genomic_DNA"/>
</dbReference>
<comment type="caution">
    <text evidence="1">The sequence shown here is derived from an EMBL/GenBank/DDBJ whole genome shotgun (WGS) entry which is preliminary data.</text>
</comment>
<dbReference type="STRING" id="29341.RSJ17_20355"/>
<evidence type="ECO:0000313" key="1">
    <source>
        <dbReference type="EMBL" id="KIE45459.1"/>
    </source>
</evidence>
<keyword evidence="2" id="KW-1185">Reference proteome</keyword>
<proteinExistence type="predicted"/>
<dbReference type="AlphaFoldDB" id="A0A0C1TXM5"/>
<sequence length="125" mass="14962">MPICRITKESDYDKYLNMLLKWRILYMEKEEYVEVIKELRAMIKSGKYTKCPCPKVKCEWHGNCFECVMIHRVNQDHVPNCMQPMLRNKIKELAKVAEMITEPKPLTPGEYWDYVNEVCPKDNEK</sequence>
<evidence type="ECO:0008006" key="3">
    <source>
        <dbReference type="Google" id="ProtNLM"/>
    </source>
</evidence>
<protein>
    <recommendedName>
        <fullName evidence="3">LPS biosynthesis protein</fullName>
    </recommendedName>
</protein>
<accession>A0A0C1TXM5</accession>
<evidence type="ECO:0000313" key="2">
    <source>
        <dbReference type="Proteomes" id="UP000031366"/>
    </source>
</evidence>
<organism evidence="1 2">
    <name type="scientific">Clostridium argentinense CDC 2741</name>
    <dbReference type="NCBI Taxonomy" id="1418104"/>
    <lineage>
        <taxon>Bacteria</taxon>
        <taxon>Bacillati</taxon>
        <taxon>Bacillota</taxon>
        <taxon>Clostridia</taxon>
        <taxon>Eubacteriales</taxon>
        <taxon>Clostridiaceae</taxon>
        <taxon>Clostridium</taxon>
    </lineage>
</organism>
<name>A0A0C1TXM5_9CLOT</name>
<dbReference type="Proteomes" id="UP000031366">
    <property type="component" value="Unassembled WGS sequence"/>
</dbReference>